<accession>A0A1G2DZY0</accession>
<dbReference type="Gene3D" id="3.30.1380.20">
    <property type="entry name" value="Trafficking protein particle complex subunit 3"/>
    <property type="match status" value="1"/>
</dbReference>
<dbReference type="EMBL" id="MHLX01000018">
    <property type="protein sequence ID" value="OGZ19093.1"/>
    <property type="molecule type" value="Genomic_DNA"/>
</dbReference>
<evidence type="ECO:0000313" key="1">
    <source>
        <dbReference type="EMBL" id="OGZ19093.1"/>
    </source>
</evidence>
<organism evidence="1 2">
    <name type="scientific">Candidatus Nealsonbacteria bacterium RBG_13_38_11</name>
    <dbReference type="NCBI Taxonomy" id="1801662"/>
    <lineage>
        <taxon>Bacteria</taxon>
        <taxon>Candidatus Nealsoniibacteriota</taxon>
    </lineage>
</organism>
<dbReference type="InterPro" id="IPR024096">
    <property type="entry name" value="NO_sig/Golgi_transp_ligand-bd"/>
</dbReference>
<name>A0A1G2DZY0_9BACT</name>
<proteinExistence type="predicted"/>
<evidence type="ECO:0008006" key="3">
    <source>
        <dbReference type="Google" id="ProtNLM"/>
    </source>
</evidence>
<reference evidence="1 2" key="1">
    <citation type="journal article" date="2016" name="Nat. Commun.">
        <title>Thousands of microbial genomes shed light on interconnected biogeochemical processes in an aquifer system.</title>
        <authorList>
            <person name="Anantharaman K."/>
            <person name="Brown C.T."/>
            <person name="Hug L.A."/>
            <person name="Sharon I."/>
            <person name="Castelle C.J."/>
            <person name="Probst A.J."/>
            <person name="Thomas B.C."/>
            <person name="Singh A."/>
            <person name="Wilkins M.J."/>
            <person name="Karaoz U."/>
            <person name="Brodie E.L."/>
            <person name="Williams K.H."/>
            <person name="Hubbard S.S."/>
            <person name="Banfield J.F."/>
        </authorList>
    </citation>
    <scope>NUCLEOTIDE SEQUENCE [LARGE SCALE GENOMIC DNA]</scope>
</reference>
<protein>
    <recommendedName>
        <fullName evidence="3">4-vinyl reductase 4VR domain-containing protein</fullName>
    </recommendedName>
</protein>
<dbReference type="SUPFAM" id="SSF111126">
    <property type="entry name" value="Ligand-binding domain in the NO signalling and Golgi transport"/>
    <property type="match status" value="1"/>
</dbReference>
<dbReference type="Proteomes" id="UP000176662">
    <property type="component" value="Unassembled WGS sequence"/>
</dbReference>
<evidence type="ECO:0000313" key="2">
    <source>
        <dbReference type="Proteomes" id="UP000176662"/>
    </source>
</evidence>
<gene>
    <name evidence="1" type="ORF">A2Z68_01690</name>
</gene>
<comment type="caution">
    <text evidence="1">The sequence shown here is derived from an EMBL/GenBank/DDBJ whole genome shotgun (WGS) entry which is preliminary data.</text>
</comment>
<dbReference type="AlphaFoldDB" id="A0A1G2DZY0"/>
<sequence>MTEILTKEITDRLLKIKGECRGFAIKQDGDYILKEKGKEGLGKLEKELEKAGYPLKYSEMNNMKFYPAGLRALSLLAIKKAFNIDDEEIRKVCAFQPKTSLIVRLFAKYFYSVPAIMKKTQDLWAKYWNIGKLTFVEYNDKEKRAIVRIEDIDLDPIWCRCNEGYMASLAELVVGKGTKNIQCKELKCPSKGDKYHEFLITY</sequence>